<comment type="caution">
    <text evidence="1">The sequence shown here is derived from an EMBL/GenBank/DDBJ whole genome shotgun (WGS) entry which is preliminary data.</text>
</comment>
<gene>
    <name evidence="1" type="ORF">LTR36_004798</name>
</gene>
<evidence type="ECO:0000313" key="2">
    <source>
        <dbReference type="Proteomes" id="UP001324427"/>
    </source>
</evidence>
<organism evidence="1 2">
    <name type="scientific">Oleoguttula mirabilis</name>
    <dbReference type="NCBI Taxonomy" id="1507867"/>
    <lineage>
        <taxon>Eukaryota</taxon>
        <taxon>Fungi</taxon>
        <taxon>Dikarya</taxon>
        <taxon>Ascomycota</taxon>
        <taxon>Pezizomycotina</taxon>
        <taxon>Dothideomycetes</taxon>
        <taxon>Dothideomycetidae</taxon>
        <taxon>Mycosphaerellales</taxon>
        <taxon>Teratosphaeriaceae</taxon>
        <taxon>Oleoguttula</taxon>
    </lineage>
</organism>
<sequence>MEDEVPADGQSLQGMLQGASKSSADPAGEVVVAASVAIAQPTLIHPPPPAAALFGSLAEPLSDEVLNEWRWRIYSDGTLSAAEQRFEECLQIPEGREPNDYDDLLDNRVYSPNIARNGHPYNWIFGLNRQDIERDNTFTPLSVFEEDYVHEVVPPELAPFPEDARSVEAMYAGSLQAEDNTRVESPGLMRTEPPERRADVGMGLRELPRYAHRLRRLAPEIRTLVLSLV</sequence>
<name>A0AAV9JEV3_9PEZI</name>
<dbReference type="Proteomes" id="UP001324427">
    <property type="component" value="Unassembled WGS sequence"/>
</dbReference>
<keyword evidence="2" id="KW-1185">Reference proteome</keyword>
<dbReference type="EMBL" id="JAVFHQ010000029">
    <property type="protein sequence ID" value="KAK4543765.1"/>
    <property type="molecule type" value="Genomic_DNA"/>
</dbReference>
<accession>A0AAV9JEV3</accession>
<reference evidence="1 2" key="1">
    <citation type="submission" date="2021-11" db="EMBL/GenBank/DDBJ databases">
        <title>Black yeast isolated from Biological Soil Crust.</title>
        <authorList>
            <person name="Kurbessoian T."/>
        </authorList>
    </citation>
    <scope>NUCLEOTIDE SEQUENCE [LARGE SCALE GENOMIC DNA]</scope>
    <source>
        <strain evidence="1 2">CCFEE 5522</strain>
    </source>
</reference>
<proteinExistence type="predicted"/>
<protein>
    <submittedName>
        <fullName evidence="1">Uncharacterized protein</fullName>
    </submittedName>
</protein>
<evidence type="ECO:0000313" key="1">
    <source>
        <dbReference type="EMBL" id="KAK4543765.1"/>
    </source>
</evidence>
<dbReference type="AlphaFoldDB" id="A0AAV9JEV3"/>